<dbReference type="EMBL" id="CAJVPK010004524">
    <property type="protein sequence ID" value="CAG8637306.1"/>
    <property type="molecule type" value="Genomic_DNA"/>
</dbReference>
<feature type="non-terminal residue" evidence="1">
    <location>
        <position position="44"/>
    </location>
</feature>
<organism evidence="1 2">
    <name type="scientific">Diversispora eburnea</name>
    <dbReference type="NCBI Taxonomy" id="1213867"/>
    <lineage>
        <taxon>Eukaryota</taxon>
        <taxon>Fungi</taxon>
        <taxon>Fungi incertae sedis</taxon>
        <taxon>Mucoromycota</taxon>
        <taxon>Glomeromycotina</taxon>
        <taxon>Glomeromycetes</taxon>
        <taxon>Diversisporales</taxon>
        <taxon>Diversisporaceae</taxon>
        <taxon>Diversispora</taxon>
    </lineage>
</organism>
<dbReference type="AlphaFoldDB" id="A0A9N9DEU5"/>
<keyword evidence="2" id="KW-1185">Reference proteome</keyword>
<gene>
    <name evidence="1" type="ORF">DEBURN_LOCUS11022</name>
</gene>
<protein>
    <submittedName>
        <fullName evidence="1">7974_t:CDS:1</fullName>
    </submittedName>
</protein>
<dbReference type="OrthoDB" id="2433784at2759"/>
<feature type="non-terminal residue" evidence="1">
    <location>
        <position position="1"/>
    </location>
</feature>
<name>A0A9N9DEU5_9GLOM</name>
<dbReference type="Proteomes" id="UP000789706">
    <property type="component" value="Unassembled WGS sequence"/>
</dbReference>
<evidence type="ECO:0000313" key="2">
    <source>
        <dbReference type="Proteomes" id="UP000789706"/>
    </source>
</evidence>
<evidence type="ECO:0000313" key="1">
    <source>
        <dbReference type="EMBL" id="CAG8637306.1"/>
    </source>
</evidence>
<comment type="caution">
    <text evidence="1">The sequence shown here is derived from an EMBL/GenBank/DDBJ whole genome shotgun (WGS) entry which is preliminary data.</text>
</comment>
<reference evidence="1" key="1">
    <citation type="submission" date="2021-06" db="EMBL/GenBank/DDBJ databases">
        <authorList>
            <person name="Kallberg Y."/>
            <person name="Tangrot J."/>
            <person name="Rosling A."/>
        </authorList>
    </citation>
    <scope>NUCLEOTIDE SEQUENCE</scope>
    <source>
        <strain evidence="1">AZ414A</strain>
    </source>
</reference>
<accession>A0A9N9DEU5</accession>
<proteinExistence type="predicted"/>
<sequence length="44" mass="5058">LLEEASNIHPQNVKQPQITKHFDHITPIPITKSNEIDQALLKAW</sequence>